<accession>A0ABT8D572</accession>
<comment type="caution">
    <text evidence="2">The sequence shown here is derived from an EMBL/GenBank/DDBJ whole genome shotgun (WGS) entry which is preliminary data.</text>
</comment>
<evidence type="ECO:0000313" key="2">
    <source>
        <dbReference type="EMBL" id="MDN3710997.1"/>
    </source>
</evidence>
<keyword evidence="3" id="KW-1185">Reference proteome</keyword>
<sequence length="75" mass="7730">MLKIAFATVIRWGLVASMSSLATLGLVTATAQSGYYCFDARLVADAAALALVGVISGGGAVAAGVGWRWWAGKRR</sequence>
<keyword evidence="1" id="KW-0472">Membrane</keyword>
<evidence type="ECO:0000256" key="1">
    <source>
        <dbReference type="SAM" id="Phobius"/>
    </source>
</evidence>
<organism evidence="2 3">
    <name type="scientific">Paracoccus cavernae</name>
    <dbReference type="NCBI Taxonomy" id="1571207"/>
    <lineage>
        <taxon>Bacteria</taxon>
        <taxon>Pseudomonadati</taxon>
        <taxon>Pseudomonadota</taxon>
        <taxon>Alphaproteobacteria</taxon>
        <taxon>Rhodobacterales</taxon>
        <taxon>Paracoccaceae</taxon>
        <taxon>Paracoccus</taxon>
    </lineage>
</organism>
<protein>
    <submittedName>
        <fullName evidence="2">Uncharacterized protein</fullName>
    </submittedName>
</protein>
<dbReference type="RefSeq" id="WP_377688639.1">
    <property type="nucleotide sequence ID" value="NZ_JBHMDZ010000049.1"/>
</dbReference>
<dbReference type="EMBL" id="JAUFRC010000001">
    <property type="protein sequence ID" value="MDN3710997.1"/>
    <property type="molecule type" value="Genomic_DNA"/>
</dbReference>
<proteinExistence type="predicted"/>
<name>A0ABT8D572_9RHOB</name>
<keyword evidence="1" id="KW-0812">Transmembrane</keyword>
<dbReference type="Proteomes" id="UP001243846">
    <property type="component" value="Unassembled WGS sequence"/>
</dbReference>
<feature type="transmembrane region" description="Helical" evidence="1">
    <location>
        <begin position="49"/>
        <end position="70"/>
    </location>
</feature>
<keyword evidence="1" id="KW-1133">Transmembrane helix</keyword>
<evidence type="ECO:0000313" key="3">
    <source>
        <dbReference type="Proteomes" id="UP001243846"/>
    </source>
</evidence>
<gene>
    <name evidence="2" type="ORF">QWZ10_02660</name>
</gene>
<reference evidence="3" key="1">
    <citation type="journal article" date="2019" name="Int. J. Syst. Evol. Microbiol.">
        <title>The Global Catalogue of Microorganisms (GCM) 10K type strain sequencing project: providing services to taxonomists for standard genome sequencing and annotation.</title>
        <authorList>
            <consortium name="The Broad Institute Genomics Platform"/>
            <consortium name="The Broad Institute Genome Sequencing Center for Infectious Disease"/>
            <person name="Wu L."/>
            <person name="Ma J."/>
        </authorList>
    </citation>
    <scope>NUCLEOTIDE SEQUENCE [LARGE SCALE GENOMIC DNA]</scope>
    <source>
        <strain evidence="3">CECT 8482</strain>
    </source>
</reference>